<protein>
    <recommendedName>
        <fullName evidence="4">Phorbol-ester/DAG-type domain-containing protein</fullName>
    </recommendedName>
</protein>
<dbReference type="AlphaFoldDB" id="T1JFN3"/>
<dbReference type="PANTHER" id="PTHR21119:SF5">
    <property type="entry name" value="C2 DOMAIN-CONTAINING PROTEIN"/>
    <property type="match status" value="1"/>
</dbReference>
<dbReference type="GO" id="GO:0046872">
    <property type="term" value="F:metal ion binding"/>
    <property type="evidence" value="ECO:0007669"/>
    <property type="project" value="UniProtKB-KW"/>
</dbReference>
<dbReference type="EMBL" id="JH432180">
    <property type="status" value="NOT_ANNOTATED_CDS"/>
    <property type="molecule type" value="Genomic_DNA"/>
</dbReference>
<dbReference type="eggNOG" id="ENOG502QV5U">
    <property type="taxonomic scope" value="Eukaryota"/>
</dbReference>
<dbReference type="EnsemblMetazoa" id="SMAR012647-RA">
    <property type="protein sequence ID" value="SMAR012647-PA"/>
    <property type="gene ID" value="SMAR012647"/>
</dbReference>
<keyword evidence="2" id="KW-0862">Zinc</keyword>
<name>T1JFN3_STRMM</name>
<feature type="compositionally biased region" description="Low complexity" evidence="3">
    <location>
        <begin position="261"/>
        <end position="270"/>
    </location>
</feature>
<dbReference type="Gene3D" id="3.30.60.20">
    <property type="match status" value="1"/>
</dbReference>
<feature type="region of interest" description="Disordered" evidence="3">
    <location>
        <begin position="70"/>
        <end position="97"/>
    </location>
</feature>
<evidence type="ECO:0000259" key="4">
    <source>
        <dbReference type="PROSITE" id="PS50081"/>
    </source>
</evidence>
<reference evidence="6" key="1">
    <citation type="submission" date="2011-05" db="EMBL/GenBank/DDBJ databases">
        <authorList>
            <person name="Richards S.R."/>
            <person name="Qu J."/>
            <person name="Jiang H."/>
            <person name="Jhangiani S.N."/>
            <person name="Agravi P."/>
            <person name="Goodspeed R."/>
            <person name="Gross S."/>
            <person name="Mandapat C."/>
            <person name="Jackson L."/>
            <person name="Mathew T."/>
            <person name="Pu L."/>
            <person name="Thornton R."/>
            <person name="Saada N."/>
            <person name="Wilczek-Boney K.B."/>
            <person name="Lee S."/>
            <person name="Kovar C."/>
            <person name="Wu Y."/>
            <person name="Scherer S.E."/>
            <person name="Worley K.C."/>
            <person name="Muzny D.M."/>
            <person name="Gibbs R."/>
        </authorList>
    </citation>
    <scope>NUCLEOTIDE SEQUENCE</scope>
    <source>
        <strain evidence="6">Brora</strain>
    </source>
</reference>
<dbReference type="InterPro" id="IPR046349">
    <property type="entry name" value="C1-like_sf"/>
</dbReference>
<evidence type="ECO:0000256" key="1">
    <source>
        <dbReference type="ARBA" id="ARBA00022723"/>
    </source>
</evidence>
<dbReference type="PhylomeDB" id="T1JFN3"/>
<dbReference type="HOGENOM" id="CLU_016790_0_0_1"/>
<dbReference type="PANTHER" id="PTHR21119">
    <property type="entry name" value="C2 DOMAIN-CONTAINING PROTEIN"/>
    <property type="match status" value="1"/>
</dbReference>
<dbReference type="InterPro" id="IPR002219">
    <property type="entry name" value="PKC_DAG/PE"/>
</dbReference>
<feature type="region of interest" description="Disordered" evidence="3">
    <location>
        <begin position="189"/>
        <end position="270"/>
    </location>
</feature>
<proteinExistence type="predicted"/>
<dbReference type="PROSITE" id="PS50081">
    <property type="entry name" value="ZF_DAG_PE_2"/>
    <property type="match status" value="1"/>
</dbReference>
<dbReference type="InterPro" id="IPR039934">
    <property type="entry name" value="C2CD2/C2CD2L"/>
</dbReference>
<organism evidence="5 6">
    <name type="scientific">Strigamia maritima</name>
    <name type="common">European centipede</name>
    <name type="synonym">Geophilus maritimus</name>
    <dbReference type="NCBI Taxonomy" id="126957"/>
    <lineage>
        <taxon>Eukaryota</taxon>
        <taxon>Metazoa</taxon>
        <taxon>Ecdysozoa</taxon>
        <taxon>Arthropoda</taxon>
        <taxon>Myriapoda</taxon>
        <taxon>Chilopoda</taxon>
        <taxon>Pleurostigmophora</taxon>
        <taxon>Geophilomorpha</taxon>
        <taxon>Linotaeniidae</taxon>
        <taxon>Strigamia</taxon>
    </lineage>
</organism>
<accession>T1JFN3</accession>
<reference evidence="5" key="2">
    <citation type="submission" date="2015-02" db="UniProtKB">
        <authorList>
            <consortium name="EnsemblMetazoa"/>
        </authorList>
    </citation>
    <scope>IDENTIFICATION</scope>
</reference>
<dbReference type="SUPFAM" id="SSF57889">
    <property type="entry name" value="Cysteine-rich domain"/>
    <property type="match status" value="1"/>
</dbReference>
<keyword evidence="6" id="KW-1185">Reference proteome</keyword>
<feature type="compositionally biased region" description="Basic and acidic residues" evidence="3">
    <location>
        <begin position="197"/>
        <end position="208"/>
    </location>
</feature>
<keyword evidence="1" id="KW-0479">Metal-binding</keyword>
<evidence type="ECO:0000313" key="5">
    <source>
        <dbReference type="EnsemblMetazoa" id="SMAR012647-PA"/>
    </source>
</evidence>
<evidence type="ECO:0000256" key="3">
    <source>
        <dbReference type="SAM" id="MobiDB-lite"/>
    </source>
</evidence>
<feature type="compositionally biased region" description="Basic and acidic residues" evidence="3">
    <location>
        <begin position="70"/>
        <end position="84"/>
    </location>
</feature>
<dbReference type="STRING" id="126957.T1JFN3"/>
<dbReference type="Pfam" id="PF00130">
    <property type="entry name" value="C1_1"/>
    <property type="match status" value="1"/>
</dbReference>
<evidence type="ECO:0000256" key="2">
    <source>
        <dbReference type="ARBA" id="ARBA00022833"/>
    </source>
</evidence>
<dbReference type="CDD" id="cd20831">
    <property type="entry name" value="C1_dGM13116p-like"/>
    <property type="match status" value="1"/>
</dbReference>
<feature type="compositionally biased region" description="Basic residues" evidence="3">
    <location>
        <begin position="213"/>
        <end position="224"/>
    </location>
</feature>
<feature type="compositionally biased region" description="Low complexity" evidence="3">
    <location>
        <begin position="227"/>
        <end position="248"/>
    </location>
</feature>
<evidence type="ECO:0000313" key="6">
    <source>
        <dbReference type="Proteomes" id="UP000014500"/>
    </source>
</evidence>
<dbReference type="Proteomes" id="UP000014500">
    <property type="component" value="Unassembled WGS sequence"/>
</dbReference>
<dbReference type="SMART" id="SM00109">
    <property type="entry name" value="C1"/>
    <property type="match status" value="1"/>
</dbReference>
<dbReference type="PROSITE" id="PS00479">
    <property type="entry name" value="ZF_DAG_PE_1"/>
    <property type="match status" value="1"/>
</dbReference>
<sequence length="399" mass="44512">MRFDQKFKFNKFAHRFLGLGIISVDDLLRNPSQKQIIPLQSRPYEGDDISGSLTIDFLCMESVDIPVETEKSLETSKVEKERPPRPPLPSPTKISENQKLAEEMPVAPKRQHAQHAPAIVVNGEDTVTSTALRELSKSHSPTETAKSTLIIHSVQRVKKVKNGTWHEVMQPSDKLGTVQALPAAPVVTDLTNLPQETGDRSRSKERKSFMSTLKKRLSFRGKRSRSVDQQQSSSSRDSSVSRSTSVDRAQSMPGSHGDNASSRSSLSEMSGFSGSSAQTYIDDASMLVIEAVENGITKHYLIPTALASNRKWRKKGTKLHIFNDHTFVAKHLPSNITCQVCAKVFVRRIGKQGYECRDCQLKCHKPCHVRTDTHCPASSVGTMELDYVHHEIEAEKKIK</sequence>
<feature type="domain" description="Phorbol-ester/DAG-type" evidence="4">
    <location>
        <begin position="324"/>
        <end position="375"/>
    </location>
</feature>